<dbReference type="InterPro" id="IPR051207">
    <property type="entry name" value="ComplexI_NDUFA9_subunit"/>
</dbReference>
<dbReference type="GO" id="GO:0044877">
    <property type="term" value="F:protein-containing complex binding"/>
    <property type="evidence" value="ECO:0007669"/>
    <property type="project" value="TreeGrafter"/>
</dbReference>
<gene>
    <name evidence="2" type="ORF">PPROV_000409700</name>
</gene>
<organism evidence="2 3">
    <name type="scientific">Pycnococcus provasolii</name>
    <dbReference type="NCBI Taxonomy" id="41880"/>
    <lineage>
        <taxon>Eukaryota</taxon>
        <taxon>Viridiplantae</taxon>
        <taxon>Chlorophyta</taxon>
        <taxon>Pseudoscourfieldiophyceae</taxon>
        <taxon>Pseudoscourfieldiales</taxon>
        <taxon>Pycnococcaceae</taxon>
        <taxon>Pycnococcus</taxon>
    </lineage>
</organism>
<evidence type="ECO:0000313" key="3">
    <source>
        <dbReference type="Proteomes" id="UP000660262"/>
    </source>
</evidence>
<reference evidence="2" key="1">
    <citation type="submission" date="2020-10" db="EMBL/GenBank/DDBJ databases">
        <title>Unveiling of a novel bifunctional photoreceptor, Dualchrome1, isolated from a cosmopolitan green alga.</title>
        <authorList>
            <person name="Suzuki S."/>
            <person name="Kawachi M."/>
        </authorList>
    </citation>
    <scope>NUCLEOTIDE SEQUENCE</scope>
    <source>
        <strain evidence="2">NIES 2893</strain>
    </source>
</reference>
<dbReference type="SUPFAM" id="SSF51735">
    <property type="entry name" value="NAD(P)-binding Rossmann-fold domains"/>
    <property type="match status" value="1"/>
</dbReference>
<proteinExistence type="predicted"/>
<dbReference type="Pfam" id="PF13460">
    <property type="entry name" value="NAD_binding_10"/>
    <property type="match status" value="1"/>
</dbReference>
<name>A0A830HE93_9CHLO</name>
<dbReference type="Gene3D" id="3.40.50.720">
    <property type="entry name" value="NAD(P)-binding Rossmann-like Domain"/>
    <property type="match status" value="1"/>
</dbReference>
<dbReference type="InterPro" id="IPR036291">
    <property type="entry name" value="NAD(P)-bd_dom_sf"/>
</dbReference>
<dbReference type="PANTHER" id="PTHR12126:SF16">
    <property type="entry name" value="MIOREX COMPLEX COMPONENT 2"/>
    <property type="match status" value="1"/>
</dbReference>
<accession>A0A830HE93</accession>
<dbReference type="OrthoDB" id="276721at2759"/>
<evidence type="ECO:0000313" key="2">
    <source>
        <dbReference type="EMBL" id="GHP05345.1"/>
    </source>
</evidence>
<dbReference type="InterPro" id="IPR016040">
    <property type="entry name" value="NAD(P)-bd_dom"/>
</dbReference>
<feature type="domain" description="NAD(P)-binding" evidence="1">
    <location>
        <begin position="54"/>
        <end position="196"/>
    </location>
</feature>
<dbReference type="AlphaFoldDB" id="A0A830HE93"/>
<sequence>MPCSTVMMHKQAVHHSVPARATSLRRSPASCRRTVRSARRTPPPVSATSVAVVGGTGFVGSEVTKQLVAAGCDVKAVSRRGAGDVQGATYVAADALADSKEALVDALKGSDVVVSCVGTIGGDDLAGNGTANVAIVEAAKEAGAKRFVYVSVASIVKDNVKGLGPLDAYFNGKEAAEASVTSTFADNHAIVRPSFIFGGDQFNLTPPRVPTGYGKGVARLLSSGPIRTIANNTPGLIKLTLEPPVDVAAVAGAVVKCVVAEEASARVVDGTEDITKLADE</sequence>
<evidence type="ECO:0000259" key="1">
    <source>
        <dbReference type="Pfam" id="PF13460"/>
    </source>
</evidence>
<protein>
    <recommendedName>
        <fullName evidence="1">NAD(P)-binding domain-containing protein</fullName>
    </recommendedName>
</protein>
<dbReference type="GO" id="GO:0005739">
    <property type="term" value="C:mitochondrion"/>
    <property type="evidence" value="ECO:0007669"/>
    <property type="project" value="TreeGrafter"/>
</dbReference>
<dbReference type="PANTHER" id="PTHR12126">
    <property type="entry name" value="NADH-UBIQUINONE OXIDOREDUCTASE 39 KDA SUBUNIT-RELATED"/>
    <property type="match status" value="1"/>
</dbReference>
<dbReference type="Proteomes" id="UP000660262">
    <property type="component" value="Unassembled WGS sequence"/>
</dbReference>
<comment type="caution">
    <text evidence="2">The sequence shown here is derived from an EMBL/GenBank/DDBJ whole genome shotgun (WGS) entry which is preliminary data.</text>
</comment>
<keyword evidence="3" id="KW-1185">Reference proteome</keyword>
<dbReference type="EMBL" id="BNJQ01000010">
    <property type="protein sequence ID" value="GHP05345.1"/>
    <property type="molecule type" value="Genomic_DNA"/>
</dbReference>